<evidence type="ECO:0000256" key="3">
    <source>
        <dbReference type="ARBA" id="ARBA00022691"/>
    </source>
</evidence>
<evidence type="ECO:0000256" key="1">
    <source>
        <dbReference type="ARBA" id="ARBA00022603"/>
    </source>
</evidence>
<accession>A0A1D7QZX0</accession>
<dbReference type="EMBL" id="CP012502">
    <property type="protein sequence ID" value="AOM84510.1"/>
    <property type="molecule type" value="Genomic_DNA"/>
</dbReference>
<dbReference type="InterPro" id="IPR015985">
    <property type="entry name" value="TehB-like_dom"/>
</dbReference>
<keyword evidence="2" id="KW-0808">Transferase</keyword>
<name>A0A1D7QZX0_9BACI</name>
<evidence type="ECO:0000313" key="6">
    <source>
        <dbReference type="Proteomes" id="UP000094463"/>
    </source>
</evidence>
<evidence type="ECO:0000259" key="4">
    <source>
        <dbReference type="Pfam" id="PF03848"/>
    </source>
</evidence>
<gene>
    <name evidence="5" type="primary">tehB-2</name>
    <name evidence="5" type="ORF">BBEV_3195</name>
</gene>
<proteinExistence type="predicted"/>
<dbReference type="SUPFAM" id="SSF53335">
    <property type="entry name" value="S-adenosyl-L-methionine-dependent methyltransferases"/>
    <property type="match status" value="1"/>
</dbReference>
<keyword evidence="1" id="KW-0489">Methyltransferase</keyword>
<dbReference type="PANTHER" id="PTHR43464:SF19">
    <property type="entry name" value="UBIQUINONE BIOSYNTHESIS O-METHYLTRANSFERASE, MITOCHONDRIAL"/>
    <property type="match status" value="1"/>
</dbReference>
<keyword evidence="3" id="KW-0949">S-adenosyl-L-methionine</keyword>
<dbReference type="GO" id="GO:0008168">
    <property type="term" value="F:methyltransferase activity"/>
    <property type="evidence" value="ECO:0007669"/>
    <property type="project" value="UniProtKB-KW"/>
</dbReference>
<reference evidence="5 6" key="1">
    <citation type="submission" date="2015-08" db="EMBL/GenBank/DDBJ databases">
        <title>The complete genome sequence of Bacillus beveridgei MLTeJB.</title>
        <authorList>
            <person name="Hanson T.E."/>
            <person name="Mesa C."/>
            <person name="Basesman S.M."/>
            <person name="Oremland R.S."/>
        </authorList>
    </citation>
    <scope>NUCLEOTIDE SEQUENCE [LARGE SCALE GENOMIC DNA]</scope>
    <source>
        <strain evidence="5 6">MLTeJB</strain>
    </source>
</reference>
<dbReference type="InterPro" id="IPR029063">
    <property type="entry name" value="SAM-dependent_MTases_sf"/>
</dbReference>
<dbReference type="KEGG" id="bbev:BBEV_3195"/>
<dbReference type="AlphaFoldDB" id="A0A1D7QZX0"/>
<protein>
    <submittedName>
        <fullName evidence="5">Tellurite resistance protein TehB</fullName>
    </submittedName>
</protein>
<keyword evidence="6" id="KW-1185">Reference proteome</keyword>
<feature type="domain" description="Tellurite resistance methyltransferase TehB-like" evidence="4">
    <location>
        <begin position="28"/>
        <end position="173"/>
    </location>
</feature>
<dbReference type="PANTHER" id="PTHR43464">
    <property type="entry name" value="METHYLTRANSFERASE"/>
    <property type="match status" value="1"/>
</dbReference>
<dbReference type="GO" id="GO:0032259">
    <property type="term" value="P:methylation"/>
    <property type="evidence" value="ECO:0007669"/>
    <property type="project" value="UniProtKB-KW"/>
</dbReference>
<dbReference type="CDD" id="cd02440">
    <property type="entry name" value="AdoMet_MTases"/>
    <property type="match status" value="1"/>
</dbReference>
<evidence type="ECO:0000256" key="2">
    <source>
        <dbReference type="ARBA" id="ARBA00022679"/>
    </source>
</evidence>
<dbReference type="RefSeq" id="WP_069366385.1">
    <property type="nucleotide sequence ID" value="NZ_CP012502.1"/>
</dbReference>
<dbReference type="Proteomes" id="UP000094463">
    <property type="component" value="Chromosome"/>
</dbReference>
<sequence>MSDQDKWNDKYAKRLHNGKSPAPNPVLTDQIPVVSKGTALDIACGLGANALMLADRGYHVHAFDISDTAVSHLQSKADAQKLPVSARTLDLTSMEGQAAMTAAAPLDLIVITYYLDRDLFSFIGDLITPGGYLFIETYVSMPGMTDTPVKEEYKLHPAELVDTFEDWGIMYFDFDEENGIQTILLRKKTTHN</sequence>
<dbReference type="Pfam" id="PF03848">
    <property type="entry name" value="TehB"/>
    <property type="match status" value="1"/>
</dbReference>
<dbReference type="Gene3D" id="3.40.50.150">
    <property type="entry name" value="Vaccinia Virus protein VP39"/>
    <property type="match status" value="1"/>
</dbReference>
<evidence type="ECO:0000313" key="5">
    <source>
        <dbReference type="EMBL" id="AOM84510.1"/>
    </source>
</evidence>
<organism evidence="5 6">
    <name type="scientific">Salisediminibacterium beveridgei</name>
    <dbReference type="NCBI Taxonomy" id="632773"/>
    <lineage>
        <taxon>Bacteria</taxon>
        <taxon>Bacillati</taxon>
        <taxon>Bacillota</taxon>
        <taxon>Bacilli</taxon>
        <taxon>Bacillales</taxon>
        <taxon>Bacillaceae</taxon>
        <taxon>Salisediminibacterium</taxon>
    </lineage>
</organism>
<dbReference type="STRING" id="632773.BBEV_3195"/>